<dbReference type="EMBL" id="CVMU01000352">
    <property type="protein sequence ID" value="CRG85084.1"/>
    <property type="molecule type" value="Genomic_DNA"/>
</dbReference>
<dbReference type="GeneID" id="39733954"/>
<evidence type="ECO:0000313" key="2">
    <source>
        <dbReference type="Proteomes" id="UP000220158"/>
    </source>
</evidence>
<evidence type="ECO:0000313" key="1">
    <source>
        <dbReference type="EMBL" id="CRG85084.1"/>
    </source>
</evidence>
<dbReference type="RefSeq" id="XP_028531233.1">
    <property type="nucleotide sequence ID" value="XM_028676457.1"/>
</dbReference>
<keyword evidence="2" id="KW-1185">Reference proteome</keyword>
<gene>
    <name evidence="1" type="ORF">PRELSG_0004500</name>
</gene>
<protein>
    <submittedName>
        <fullName evidence="1">Fam-j protein</fullName>
    </submittedName>
</protein>
<sequence length="133" mass="15533">MKIRKSLLSMNSSSTRKYISHKTRKILSKEHQLNLLSQIEKEKCKIEKIKLNIRNLYLFVTTKDDIRGIQVSNSLINKIKGIISTLCFICNATSKDKDRTNLNKKKKDNTENVLLALYYANQRLFKVTENEIQ</sequence>
<accession>A0A1J1GKT8</accession>
<name>A0A1J1GKT8_PLARL</name>
<organism evidence="1 2">
    <name type="scientific">Plasmodium relictum</name>
    <dbReference type="NCBI Taxonomy" id="85471"/>
    <lineage>
        <taxon>Eukaryota</taxon>
        <taxon>Sar</taxon>
        <taxon>Alveolata</taxon>
        <taxon>Apicomplexa</taxon>
        <taxon>Aconoidasida</taxon>
        <taxon>Haemosporida</taxon>
        <taxon>Plasmodiidae</taxon>
        <taxon>Plasmodium</taxon>
        <taxon>Plasmodium (Haemamoeba)</taxon>
    </lineage>
</organism>
<dbReference type="VEuPathDB" id="PlasmoDB:PRELSG_0004500"/>
<proteinExistence type="predicted"/>
<dbReference type="AlphaFoldDB" id="A0A1J1GKT8"/>
<dbReference type="Proteomes" id="UP000220158">
    <property type="component" value="Unassembled WGS sequence"/>
</dbReference>
<dbReference type="KEGG" id="prel:PRELSG_0004500"/>
<reference evidence="1 2" key="1">
    <citation type="submission" date="2015-04" db="EMBL/GenBank/DDBJ databases">
        <authorList>
            <consortium name="Pathogen Informatics"/>
        </authorList>
    </citation>
    <scope>NUCLEOTIDE SEQUENCE [LARGE SCALE GENOMIC DNA]</scope>
    <source>
        <strain evidence="1 2">SGS1</strain>
    </source>
</reference>